<name>A0A1B9FVL6_9TREE</name>
<reference evidence="1" key="1">
    <citation type="submission" date="2013-07" db="EMBL/GenBank/DDBJ databases">
        <title>The Genome Sequence of Cryptococcus bestiolae CBS10118.</title>
        <authorList>
            <consortium name="The Broad Institute Genome Sequencing Platform"/>
            <person name="Cuomo C."/>
            <person name="Litvintseva A."/>
            <person name="Chen Y."/>
            <person name="Heitman J."/>
            <person name="Sun S."/>
            <person name="Springer D."/>
            <person name="Dromer F."/>
            <person name="Young S.K."/>
            <person name="Zeng Q."/>
            <person name="Gargeya S."/>
            <person name="Fitzgerald M."/>
            <person name="Abouelleil A."/>
            <person name="Alvarado L."/>
            <person name="Berlin A.M."/>
            <person name="Chapman S.B."/>
            <person name="Dewar J."/>
            <person name="Goldberg J."/>
            <person name="Griggs A."/>
            <person name="Gujja S."/>
            <person name="Hansen M."/>
            <person name="Howarth C."/>
            <person name="Imamovic A."/>
            <person name="Larimer J."/>
            <person name="McCowan C."/>
            <person name="Murphy C."/>
            <person name="Pearson M."/>
            <person name="Priest M."/>
            <person name="Roberts A."/>
            <person name="Saif S."/>
            <person name="Shea T."/>
            <person name="Sykes S."/>
            <person name="Wortman J."/>
            <person name="Nusbaum C."/>
            <person name="Birren B."/>
        </authorList>
    </citation>
    <scope>NUCLEOTIDE SEQUENCE [LARGE SCALE GENOMIC DNA]</scope>
    <source>
        <strain evidence="1">CBS 10118</strain>
    </source>
</reference>
<organism evidence="1">
    <name type="scientific">Kwoniella bestiolae CBS 10118</name>
    <dbReference type="NCBI Taxonomy" id="1296100"/>
    <lineage>
        <taxon>Eukaryota</taxon>
        <taxon>Fungi</taxon>
        <taxon>Dikarya</taxon>
        <taxon>Basidiomycota</taxon>
        <taxon>Agaricomycotina</taxon>
        <taxon>Tremellomycetes</taxon>
        <taxon>Tremellales</taxon>
        <taxon>Cryptococcaceae</taxon>
        <taxon>Kwoniella</taxon>
    </lineage>
</organism>
<dbReference type="GeneID" id="30211550"/>
<reference evidence="2" key="2">
    <citation type="submission" date="2013-07" db="EMBL/GenBank/DDBJ databases">
        <authorList>
            <consortium name="The Broad Institute Genome Sequencing Platform"/>
            <person name="Cuomo C."/>
            <person name="Litvintseva A."/>
            <person name="Chen Y."/>
            <person name="Heitman J."/>
            <person name="Sun S."/>
            <person name="Springer D."/>
            <person name="Dromer F."/>
            <person name="Young S.K."/>
            <person name="Zeng Q."/>
            <person name="Gargeya S."/>
            <person name="Fitzgerald M."/>
            <person name="Abouelleil A."/>
            <person name="Alvarado L."/>
            <person name="Berlin A.M."/>
            <person name="Chapman S.B."/>
            <person name="Dewar J."/>
            <person name="Goldberg J."/>
            <person name="Griggs A."/>
            <person name="Gujja S."/>
            <person name="Hansen M."/>
            <person name="Howarth C."/>
            <person name="Imamovic A."/>
            <person name="Larimer J."/>
            <person name="McCowan C."/>
            <person name="Murphy C."/>
            <person name="Pearson M."/>
            <person name="Priest M."/>
            <person name="Roberts A."/>
            <person name="Saif S."/>
            <person name="Shea T."/>
            <person name="Sykes S."/>
            <person name="Wortman J."/>
            <person name="Nusbaum C."/>
            <person name="Birren B."/>
        </authorList>
    </citation>
    <scope>NUCLEOTIDE SEQUENCE</scope>
    <source>
        <strain evidence="2">CBS 10118</strain>
    </source>
</reference>
<accession>A0A1B9FVL6</accession>
<keyword evidence="3" id="KW-1185">Reference proteome</keyword>
<proteinExistence type="predicted"/>
<evidence type="ECO:0000313" key="3">
    <source>
        <dbReference type="Proteomes" id="UP000092730"/>
    </source>
</evidence>
<dbReference type="Proteomes" id="UP000092730">
    <property type="component" value="Chromosome 7"/>
</dbReference>
<reference evidence="2" key="4">
    <citation type="submission" date="2024-02" db="EMBL/GenBank/DDBJ databases">
        <title>Comparative genomics of Cryptococcus and Kwoniella reveals pathogenesis evolution and contrasting modes of karyotype evolution via chromosome fusion or intercentromeric recombination.</title>
        <authorList>
            <person name="Coelho M.A."/>
            <person name="David-Palma M."/>
            <person name="Shea T."/>
            <person name="Bowers K."/>
            <person name="McGinley-Smith S."/>
            <person name="Mohammad A.W."/>
            <person name="Gnirke A."/>
            <person name="Yurkov A.M."/>
            <person name="Nowrousian M."/>
            <person name="Sun S."/>
            <person name="Cuomo C.A."/>
            <person name="Heitman J."/>
        </authorList>
    </citation>
    <scope>NUCLEOTIDE SEQUENCE</scope>
    <source>
        <strain evidence="2">CBS 10118</strain>
    </source>
</reference>
<reference evidence="1" key="3">
    <citation type="submission" date="2014-01" db="EMBL/GenBank/DDBJ databases">
        <title>Evolution of pathogenesis and genome organization in the Tremellales.</title>
        <authorList>
            <person name="Cuomo C."/>
            <person name="Litvintseva A."/>
            <person name="Heitman J."/>
            <person name="Chen Y."/>
            <person name="Sun S."/>
            <person name="Springer D."/>
            <person name="Dromer F."/>
            <person name="Young S."/>
            <person name="Zeng Q."/>
            <person name="Chapman S."/>
            <person name="Gujja S."/>
            <person name="Saif S."/>
            <person name="Birren B."/>
        </authorList>
    </citation>
    <scope>NUCLEOTIDE SEQUENCE</scope>
    <source>
        <strain evidence="1">CBS 10118</strain>
    </source>
</reference>
<dbReference type="RefSeq" id="XP_019043880.1">
    <property type="nucleotide sequence ID" value="XM_019193757.1"/>
</dbReference>
<evidence type="ECO:0000313" key="1">
    <source>
        <dbReference type="EMBL" id="OCF22810.1"/>
    </source>
</evidence>
<dbReference type="KEGG" id="kbi:30211550"/>
<dbReference type="AlphaFoldDB" id="A0A1B9FVL6"/>
<dbReference type="EMBL" id="KI894024">
    <property type="protein sequence ID" value="OCF22810.1"/>
    <property type="molecule type" value="Genomic_DNA"/>
</dbReference>
<evidence type="ECO:0000313" key="2">
    <source>
        <dbReference type="EMBL" id="WVW86425.1"/>
    </source>
</evidence>
<protein>
    <submittedName>
        <fullName evidence="1">Uncharacterized protein</fullName>
    </submittedName>
</protein>
<gene>
    <name evidence="1" type="ORF">I302_07151</name>
    <name evidence="2" type="ORF">I302_108473</name>
</gene>
<sequence length="158" mass="18268">MSAAMEDYEITKSVYRRLKGELRDCQLKAGDEEFKELESFLKGFFGGMKIAPPPYHLVGSPKTLTDLYKKETPTLSGCNYIFLLGMDCSARRDLLPNEIYRVVSEVLNRWIQLMKFIKIKKGLSDEEVLGEEDWLMVVHTLRNSFAEKYNLRDDTRGS</sequence>
<dbReference type="VEuPathDB" id="FungiDB:I302_07151"/>
<dbReference type="EMBL" id="CP144547">
    <property type="protein sequence ID" value="WVW86425.1"/>
    <property type="molecule type" value="Genomic_DNA"/>
</dbReference>